<name>A0A6H5HBB9_9HEMI</name>
<evidence type="ECO:0000313" key="4">
    <source>
        <dbReference type="Proteomes" id="UP000479000"/>
    </source>
</evidence>
<evidence type="ECO:0000259" key="1">
    <source>
        <dbReference type="Pfam" id="PF13843"/>
    </source>
</evidence>
<sequence>MMVVRSNWRSCIQTIELFSNINRNCGKKESARNGQLRRTCNKLHRSSTPPAEGYQVLSASRTQLRTSAAVSATDPSSTPSPPGKDEWYDRKLYHVRSDPDGHPDWKLENNQLFYFRKSFAKGELEDPSEDWKLVVPYRLRARILRECHDDPQSGHMGLAKTHWRIGRLYYWPSMYEDIARYIRKCDVCQRVKPINHAPRGLMYPRYLTGATYSLGRNYKRKKGYSVMTEEQFNSARSYIQKGFSIRQAAKEIGFDEKTVRNRLKAGTSRGKFGRYFTFTKEQERDLVNHCIELDKRFFGLTLKSLRFLLFSYAEENKISHQFSQYNTIDEQLVGFCGNCPFRIYIPNKPAKYGLKVLAIVDSGTKYLFDAIPYIGKGTTPPDEPVAPYIVKKLVETIKNTNRNVTFDNWFTSVPLALDLLQKGITCIGTIRKNKNELPPQFVDLKLQRSKVGSSRFLYHDDITAVSYKAKTNKMVTLISTMHDQSDLHPYSKKPQIIHSYNATKGGVDTLDQLCSNNSCNRKTKRWPMCFFYNILNVACVNSYLIYKHNFFRRQEQKRNGSQTGTIQTTTTSTCQPSLPQALHLTLEEQLRGNLSRKLQCQFRFLLTLKALHSHQQPNKNDIDWAEPYQGAGTCNPVYAGCGLGYSVVLSYFDKLPLQDVPYQLFFDNLFTSTQLLKDLYDRRILATGTMRANLLSIFMKSSSICRS</sequence>
<dbReference type="InterPro" id="IPR029526">
    <property type="entry name" value="PGBD"/>
</dbReference>
<reference evidence="3 4" key="1">
    <citation type="submission" date="2020-02" db="EMBL/GenBank/DDBJ databases">
        <authorList>
            <person name="Ferguson B K."/>
        </authorList>
    </citation>
    <scope>NUCLEOTIDE SEQUENCE [LARGE SCALE GENOMIC DNA]</scope>
</reference>
<gene>
    <name evidence="3" type="ORF">NTEN_LOCUS18853</name>
</gene>
<evidence type="ECO:0008006" key="5">
    <source>
        <dbReference type="Google" id="ProtNLM"/>
    </source>
</evidence>
<feature type="domain" description="PiggyBac transposable element-derived protein" evidence="1">
    <location>
        <begin position="624"/>
        <end position="693"/>
    </location>
</feature>
<dbReference type="AlphaFoldDB" id="A0A6H5HBB9"/>
<dbReference type="FunFam" id="1.10.340.70:FF:000001">
    <property type="entry name" value="Retrovirus-related Pol polyprotein from transposon gypsy-like Protein"/>
    <property type="match status" value="1"/>
</dbReference>
<dbReference type="PANTHER" id="PTHR46599:SF6">
    <property type="entry name" value="DUAL SPECIFICITY PHOSPHATASE 26"/>
    <property type="match status" value="1"/>
</dbReference>
<dbReference type="Pfam" id="PF17921">
    <property type="entry name" value="Integrase_H2C2"/>
    <property type="match status" value="1"/>
</dbReference>
<accession>A0A6H5HBB9</accession>
<protein>
    <recommendedName>
        <fullName evidence="5">PiggyBac transposable element-derived protein domain-containing protein</fullName>
    </recommendedName>
</protein>
<dbReference type="OrthoDB" id="6626671at2759"/>
<evidence type="ECO:0000259" key="2">
    <source>
        <dbReference type="Pfam" id="PF17921"/>
    </source>
</evidence>
<feature type="domain" description="PiggyBac transposable element-derived protein" evidence="1">
    <location>
        <begin position="305"/>
        <end position="543"/>
    </location>
</feature>
<dbReference type="InterPro" id="IPR041588">
    <property type="entry name" value="Integrase_H2C2"/>
</dbReference>
<dbReference type="Proteomes" id="UP000479000">
    <property type="component" value="Unassembled WGS sequence"/>
</dbReference>
<keyword evidence="4" id="KW-1185">Reference proteome</keyword>
<dbReference type="Gene3D" id="1.10.340.70">
    <property type="match status" value="1"/>
</dbReference>
<dbReference type="Pfam" id="PF13843">
    <property type="entry name" value="DDE_Tnp_1_7"/>
    <property type="match status" value="2"/>
</dbReference>
<feature type="domain" description="Integrase zinc-binding" evidence="2">
    <location>
        <begin position="135"/>
        <end position="193"/>
    </location>
</feature>
<proteinExistence type="predicted"/>
<dbReference type="EMBL" id="CADCXU010027798">
    <property type="protein sequence ID" value="CAB0014424.1"/>
    <property type="molecule type" value="Genomic_DNA"/>
</dbReference>
<dbReference type="PANTHER" id="PTHR46599">
    <property type="entry name" value="PIGGYBAC TRANSPOSABLE ELEMENT-DERIVED PROTEIN 4"/>
    <property type="match status" value="1"/>
</dbReference>
<organism evidence="3 4">
    <name type="scientific">Nesidiocoris tenuis</name>
    <dbReference type="NCBI Taxonomy" id="355587"/>
    <lineage>
        <taxon>Eukaryota</taxon>
        <taxon>Metazoa</taxon>
        <taxon>Ecdysozoa</taxon>
        <taxon>Arthropoda</taxon>
        <taxon>Hexapoda</taxon>
        <taxon>Insecta</taxon>
        <taxon>Pterygota</taxon>
        <taxon>Neoptera</taxon>
        <taxon>Paraneoptera</taxon>
        <taxon>Hemiptera</taxon>
        <taxon>Heteroptera</taxon>
        <taxon>Panheteroptera</taxon>
        <taxon>Cimicomorpha</taxon>
        <taxon>Miridae</taxon>
        <taxon>Dicyphina</taxon>
        <taxon>Nesidiocoris</taxon>
    </lineage>
</organism>
<evidence type="ECO:0000313" key="3">
    <source>
        <dbReference type="EMBL" id="CAB0014424.1"/>
    </source>
</evidence>